<protein>
    <submittedName>
        <fullName evidence="1">Uncharacterized protein</fullName>
    </submittedName>
</protein>
<organism evidence="1 2">
    <name type="scientific">Cercospora berteroae</name>
    <dbReference type="NCBI Taxonomy" id="357750"/>
    <lineage>
        <taxon>Eukaryota</taxon>
        <taxon>Fungi</taxon>
        <taxon>Dikarya</taxon>
        <taxon>Ascomycota</taxon>
        <taxon>Pezizomycotina</taxon>
        <taxon>Dothideomycetes</taxon>
        <taxon>Dothideomycetidae</taxon>
        <taxon>Mycosphaerellales</taxon>
        <taxon>Mycosphaerellaceae</taxon>
        <taxon>Cercospora</taxon>
    </lineage>
</organism>
<reference evidence="2" key="1">
    <citation type="journal article" date="2017" name="bioRxiv">
        <title>Conservation of a gene cluster reveals novel cercosporin biosynthetic mechanisms and extends production to the genus Colletotrichum.</title>
        <authorList>
            <person name="de Jonge R."/>
            <person name="Ebert M.K."/>
            <person name="Huitt-Roehl C.R."/>
            <person name="Pal P."/>
            <person name="Suttle J.C."/>
            <person name="Spanner R.E."/>
            <person name="Neubauer J.D."/>
            <person name="Jurick W.M.II."/>
            <person name="Stott K.A."/>
            <person name="Secor G.A."/>
            <person name="Thomma B.P.H.J."/>
            <person name="Van de Peer Y."/>
            <person name="Townsend C.A."/>
            <person name="Bolton M.D."/>
        </authorList>
    </citation>
    <scope>NUCLEOTIDE SEQUENCE [LARGE SCALE GENOMIC DNA]</scope>
    <source>
        <strain evidence="2">CBS538.71</strain>
    </source>
</reference>
<accession>A0A2S6CLL7</accession>
<name>A0A2S6CLL7_9PEZI</name>
<gene>
    <name evidence="1" type="ORF">CBER1_03655</name>
</gene>
<comment type="caution">
    <text evidence="1">The sequence shown here is derived from an EMBL/GenBank/DDBJ whole genome shotgun (WGS) entry which is preliminary data.</text>
</comment>
<evidence type="ECO:0000313" key="2">
    <source>
        <dbReference type="Proteomes" id="UP000237631"/>
    </source>
</evidence>
<sequence length="150" mass="17460">MRSSYDGMHDFHDWIASMKPTTRAPLGHIWVRWEGCYVPETWKWANWVDEMEFLTSFENLAHSEVPSIDREKLVVRFRQGKLVMGSGWLAGCYQLNFGEAGSSLSDGWVSSARALGRWRNEESWRPSAHGENFWVRDEDECQEQDGKTEN</sequence>
<evidence type="ECO:0000313" key="1">
    <source>
        <dbReference type="EMBL" id="PPJ60612.1"/>
    </source>
</evidence>
<dbReference type="EMBL" id="PNEN01000233">
    <property type="protein sequence ID" value="PPJ60612.1"/>
    <property type="molecule type" value="Genomic_DNA"/>
</dbReference>
<proteinExistence type="predicted"/>
<dbReference type="AlphaFoldDB" id="A0A2S6CLL7"/>
<keyword evidence="2" id="KW-1185">Reference proteome</keyword>
<dbReference type="OrthoDB" id="62952at2759"/>
<dbReference type="Proteomes" id="UP000237631">
    <property type="component" value="Unassembled WGS sequence"/>
</dbReference>